<dbReference type="Proteomes" id="UP000799436">
    <property type="component" value="Unassembled WGS sequence"/>
</dbReference>
<gene>
    <name evidence="2" type="ORF">EJ03DRAFT_331353</name>
</gene>
<evidence type="ECO:0000256" key="1">
    <source>
        <dbReference type="SAM" id="MobiDB-lite"/>
    </source>
</evidence>
<feature type="region of interest" description="Disordered" evidence="1">
    <location>
        <begin position="517"/>
        <end position="556"/>
    </location>
</feature>
<name>A0A6G1KX81_9PEZI</name>
<feature type="region of interest" description="Disordered" evidence="1">
    <location>
        <begin position="34"/>
        <end position="128"/>
    </location>
</feature>
<dbReference type="EMBL" id="ML995903">
    <property type="protein sequence ID" value="KAF2765020.1"/>
    <property type="molecule type" value="Genomic_DNA"/>
</dbReference>
<organism evidence="2 3">
    <name type="scientific">Teratosphaeria nubilosa</name>
    <dbReference type="NCBI Taxonomy" id="161662"/>
    <lineage>
        <taxon>Eukaryota</taxon>
        <taxon>Fungi</taxon>
        <taxon>Dikarya</taxon>
        <taxon>Ascomycota</taxon>
        <taxon>Pezizomycotina</taxon>
        <taxon>Dothideomycetes</taxon>
        <taxon>Dothideomycetidae</taxon>
        <taxon>Mycosphaerellales</taxon>
        <taxon>Teratosphaeriaceae</taxon>
        <taxon>Teratosphaeria</taxon>
    </lineage>
</organism>
<sequence>MAASTATDDQQTGTLSRWVPILPAITLQQLNPFASNDEAKPVSKHSTAKPTTKRPVLSTFLASEGPPSPSRSSASVMFAEPDANSNSTDSREGSIDDQKRKKSQRRKTSFSVCHPPPASTTRQKLHRRPRSLLQLHRLSASNRPVPAFEVIPSANFSVKLTRAITKVFGTRHGLCTSDLVVMKAEKYVSVDEEVEEEEAHVIGLICKGKREKDESTTGKAKVYMRNGQEWEAYPLMNGGYEFFATDEHGLGLTVRWVPKKGSKGKETKRFNFSTISPNSRRHPVIASLSKTSLEVYDTYKMPDPSVTPLSTPRTDSQCALQDAMEDEGVREQCETDDVLREIITMTGIYVTFREGWSPSFKYEEKGHVRSASGVSSSVKTTPSVNSPPGSPQMAVHKRNSVKSVGSSIFRRSASLMAGNRMSQGSLDEAVEMRRSTSVRARGDSTSVRARGDSTSTVLVHRAASNRRKAATWRPDLLDAKHQLNETSREDLNGRREEWEMNPDRRTSMLAEPLIEDTSGALNGANAESVESAESAESAESDAMKSERSVSDATTQKVPEVVALHPVDQQVKRRKRFWRAISLCGRIKN</sequence>
<protein>
    <submittedName>
        <fullName evidence="2">Uncharacterized protein</fullName>
    </submittedName>
</protein>
<keyword evidence="3" id="KW-1185">Reference proteome</keyword>
<feature type="compositionally biased region" description="Low complexity" evidence="1">
    <location>
        <begin position="524"/>
        <end position="537"/>
    </location>
</feature>
<accession>A0A6G1KX81</accession>
<evidence type="ECO:0000313" key="2">
    <source>
        <dbReference type="EMBL" id="KAF2765020.1"/>
    </source>
</evidence>
<feature type="region of interest" description="Disordered" evidence="1">
    <location>
        <begin position="435"/>
        <end position="455"/>
    </location>
</feature>
<reference evidence="2" key="1">
    <citation type="journal article" date="2020" name="Stud. Mycol.">
        <title>101 Dothideomycetes genomes: a test case for predicting lifestyles and emergence of pathogens.</title>
        <authorList>
            <person name="Haridas S."/>
            <person name="Albert R."/>
            <person name="Binder M."/>
            <person name="Bloem J."/>
            <person name="Labutti K."/>
            <person name="Salamov A."/>
            <person name="Andreopoulos B."/>
            <person name="Baker S."/>
            <person name="Barry K."/>
            <person name="Bills G."/>
            <person name="Bluhm B."/>
            <person name="Cannon C."/>
            <person name="Castanera R."/>
            <person name="Culley D."/>
            <person name="Daum C."/>
            <person name="Ezra D."/>
            <person name="Gonzalez J."/>
            <person name="Henrissat B."/>
            <person name="Kuo A."/>
            <person name="Liang C."/>
            <person name="Lipzen A."/>
            <person name="Lutzoni F."/>
            <person name="Magnuson J."/>
            <person name="Mondo S."/>
            <person name="Nolan M."/>
            <person name="Ohm R."/>
            <person name="Pangilinan J."/>
            <person name="Park H.-J."/>
            <person name="Ramirez L."/>
            <person name="Alfaro M."/>
            <person name="Sun H."/>
            <person name="Tritt A."/>
            <person name="Yoshinaga Y."/>
            <person name="Zwiers L.-H."/>
            <person name="Turgeon B."/>
            <person name="Goodwin S."/>
            <person name="Spatafora J."/>
            <person name="Crous P."/>
            <person name="Grigoriev I."/>
        </authorList>
    </citation>
    <scope>NUCLEOTIDE SEQUENCE</scope>
    <source>
        <strain evidence="2">CBS 116005</strain>
    </source>
</reference>
<dbReference type="AlphaFoldDB" id="A0A6G1KX81"/>
<feature type="region of interest" description="Disordered" evidence="1">
    <location>
        <begin position="369"/>
        <end position="403"/>
    </location>
</feature>
<proteinExistence type="predicted"/>
<evidence type="ECO:0000313" key="3">
    <source>
        <dbReference type="Proteomes" id="UP000799436"/>
    </source>
</evidence>
<dbReference type="OrthoDB" id="5404323at2759"/>
<feature type="compositionally biased region" description="Basic and acidic residues" evidence="1">
    <location>
        <begin position="89"/>
        <end position="99"/>
    </location>
</feature>
<feature type="compositionally biased region" description="Polar residues" evidence="1">
    <location>
        <begin position="372"/>
        <end position="387"/>
    </location>
</feature>